<evidence type="ECO:0008006" key="4">
    <source>
        <dbReference type="Google" id="ProtNLM"/>
    </source>
</evidence>
<dbReference type="PANTHER" id="PTHR39157">
    <property type="entry name" value="INTEGRAL MEMBRANE PROTEIN-RELATED"/>
    <property type="match status" value="1"/>
</dbReference>
<gene>
    <name evidence="2" type="ORF">GCM10023321_14230</name>
</gene>
<keyword evidence="3" id="KW-1185">Reference proteome</keyword>
<feature type="transmembrane region" description="Helical" evidence="1">
    <location>
        <begin position="116"/>
        <end position="135"/>
    </location>
</feature>
<evidence type="ECO:0000313" key="3">
    <source>
        <dbReference type="Proteomes" id="UP001428817"/>
    </source>
</evidence>
<evidence type="ECO:0000313" key="2">
    <source>
        <dbReference type="EMBL" id="GAA5149817.1"/>
    </source>
</evidence>
<keyword evidence="1" id="KW-0472">Membrane</keyword>
<dbReference type="RefSeq" id="WP_185060955.1">
    <property type="nucleotide sequence ID" value="NZ_BAABJP010000005.1"/>
</dbReference>
<keyword evidence="1" id="KW-1133">Transmembrane helix</keyword>
<protein>
    <recommendedName>
        <fullName evidence="4">Thiosulfate dehydrogenase [quinone] large subunit</fullName>
    </recommendedName>
</protein>
<comment type="caution">
    <text evidence="2">The sequence shown here is derived from an EMBL/GenBank/DDBJ whole genome shotgun (WGS) entry which is preliminary data.</text>
</comment>
<dbReference type="EMBL" id="BAABJP010000005">
    <property type="protein sequence ID" value="GAA5149817.1"/>
    <property type="molecule type" value="Genomic_DNA"/>
</dbReference>
<keyword evidence="1" id="KW-0812">Transmembrane</keyword>
<sequence length="178" mass="18932">MTDTTSTVASAGRSTSIYASGFAVLRIFTGVVWLSNGLAKLFDVGHIDLGFFDGNLITLGAARGIATGASSKTQITPLGAFYREVVLPHWGAFGPFLTAAELAVGLGLIFGLFSRLAALGGLLLIGPIWVMLWHTNLYLWEYPAEDLLPLLLLALVPAGRVAGLDSRLATRFGGHWPF</sequence>
<reference evidence="3" key="1">
    <citation type="journal article" date="2019" name="Int. J. Syst. Evol. Microbiol.">
        <title>The Global Catalogue of Microorganisms (GCM) 10K type strain sequencing project: providing services to taxonomists for standard genome sequencing and annotation.</title>
        <authorList>
            <consortium name="The Broad Institute Genomics Platform"/>
            <consortium name="The Broad Institute Genome Sequencing Center for Infectious Disease"/>
            <person name="Wu L."/>
            <person name="Ma J."/>
        </authorList>
    </citation>
    <scope>NUCLEOTIDE SEQUENCE [LARGE SCALE GENOMIC DNA]</scope>
    <source>
        <strain evidence="3">JCM 18303</strain>
    </source>
</reference>
<dbReference type="Proteomes" id="UP001428817">
    <property type="component" value="Unassembled WGS sequence"/>
</dbReference>
<organism evidence="2 3">
    <name type="scientific">Pseudonocardia eucalypti</name>
    <dbReference type="NCBI Taxonomy" id="648755"/>
    <lineage>
        <taxon>Bacteria</taxon>
        <taxon>Bacillati</taxon>
        <taxon>Actinomycetota</taxon>
        <taxon>Actinomycetes</taxon>
        <taxon>Pseudonocardiales</taxon>
        <taxon>Pseudonocardiaceae</taxon>
        <taxon>Pseudonocardia</taxon>
    </lineage>
</organism>
<proteinExistence type="predicted"/>
<name>A0ABP9PP24_9PSEU</name>
<feature type="transmembrane region" description="Helical" evidence="1">
    <location>
        <begin position="90"/>
        <end position="109"/>
    </location>
</feature>
<evidence type="ECO:0000256" key="1">
    <source>
        <dbReference type="SAM" id="Phobius"/>
    </source>
</evidence>
<accession>A0ABP9PP24</accession>
<dbReference type="PANTHER" id="PTHR39157:SF1">
    <property type="entry name" value="DOXX FAMILY PROTEIN"/>
    <property type="match status" value="1"/>
</dbReference>